<sequence>MARIWILGGGVIGMGWAVAYGAAGHAAVVIDPAPHASSALNEAWQAAQPTLIEMGLLGPQSVAPVHAADTNAAGLAPDLVQECLPEWLDIKHQVLASVEPLLPPAVLIASSSSGLSPDDIGTVLADPGRLVIAHPNNPPWIMPTVELCPSRNTEPARLDDLTVFYEAMGKSVIRMKKPILGHVVNRLQAALWREAIHLAAEGVVSLSETERAISEGLAPRWSLYGPSTVFHLAGGEGGMERFLEGLGPAFQSYFDDLGAPQLDRATCDLLVRGITDHDPRSTTDIMAERNRMVPRAFAAIAQLRNDAA</sequence>
<dbReference type="InterPro" id="IPR013328">
    <property type="entry name" value="6PGD_dom2"/>
</dbReference>
<dbReference type="InterPro" id="IPR006176">
    <property type="entry name" value="3-OHacyl-CoA_DH_NAD-bd"/>
</dbReference>
<evidence type="ECO:0000313" key="5">
    <source>
        <dbReference type="Proteomes" id="UP000270743"/>
    </source>
</evidence>
<dbReference type="Proteomes" id="UP000270743">
    <property type="component" value="Unassembled WGS sequence"/>
</dbReference>
<dbReference type="RefSeq" id="WP_126156205.1">
    <property type="nucleotide sequence ID" value="NZ_UZWE01000071.1"/>
</dbReference>
<dbReference type="Gene3D" id="1.10.1040.10">
    <property type="entry name" value="N-(1-d-carboxylethyl)-l-norvaline Dehydrogenase, domain 2"/>
    <property type="match status" value="1"/>
</dbReference>
<dbReference type="SUPFAM" id="SSF51735">
    <property type="entry name" value="NAD(P)-binding Rossmann-fold domains"/>
    <property type="match status" value="1"/>
</dbReference>
<dbReference type="InterPro" id="IPR006108">
    <property type="entry name" value="3HC_DH_C"/>
</dbReference>
<gene>
    <name evidence="4" type="primary">lcdH</name>
    <name evidence="4" type="ORF">PARHAE_03869</name>
</gene>
<dbReference type="GO" id="GO:0070403">
    <property type="term" value="F:NAD+ binding"/>
    <property type="evidence" value="ECO:0007669"/>
    <property type="project" value="InterPro"/>
</dbReference>
<dbReference type="Pfam" id="PF02737">
    <property type="entry name" value="3HCDH_N"/>
    <property type="match status" value="1"/>
</dbReference>
<dbReference type="EC" id="1.1.1.108" evidence="4"/>
<dbReference type="Gene3D" id="3.40.50.720">
    <property type="entry name" value="NAD(P)-binding Rossmann-like Domain"/>
    <property type="match status" value="1"/>
</dbReference>
<dbReference type="InterPro" id="IPR008927">
    <property type="entry name" value="6-PGluconate_DH-like_C_sf"/>
</dbReference>
<feature type="domain" description="3-hydroxyacyl-CoA dehydrogenase NAD binding" evidence="3">
    <location>
        <begin position="4"/>
        <end position="176"/>
    </location>
</feature>
<evidence type="ECO:0000259" key="2">
    <source>
        <dbReference type="Pfam" id="PF00725"/>
    </source>
</evidence>
<name>A0A447IT30_9RHOB</name>
<dbReference type="GO" id="GO:0006631">
    <property type="term" value="P:fatty acid metabolic process"/>
    <property type="evidence" value="ECO:0007669"/>
    <property type="project" value="InterPro"/>
</dbReference>
<accession>A0A447IT30</accession>
<reference evidence="4 5" key="1">
    <citation type="submission" date="2018-12" db="EMBL/GenBank/DDBJ databases">
        <authorList>
            <person name="Criscuolo A."/>
        </authorList>
    </citation>
    <scope>NUCLEOTIDE SEQUENCE [LARGE SCALE GENOMIC DNA]</scope>
    <source>
        <strain evidence="4">ACIP1116241</strain>
    </source>
</reference>
<dbReference type="PANTHER" id="PTHR48075:SF5">
    <property type="entry name" value="3-HYDROXYBUTYRYL-COA DEHYDROGENASE"/>
    <property type="match status" value="1"/>
</dbReference>
<dbReference type="Pfam" id="PF00725">
    <property type="entry name" value="3HCDH"/>
    <property type="match status" value="1"/>
</dbReference>
<evidence type="ECO:0000256" key="1">
    <source>
        <dbReference type="ARBA" id="ARBA00023002"/>
    </source>
</evidence>
<dbReference type="PANTHER" id="PTHR48075">
    <property type="entry name" value="3-HYDROXYACYL-COA DEHYDROGENASE FAMILY PROTEIN"/>
    <property type="match status" value="1"/>
</dbReference>
<evidence type="ECO:0000259" key="3">
    <source>
        <dbReference type="Pfam" id="PF02737"/>
    </source>
</evidence>
<protein>
    <submittedName>
        <fullName evidence="4">L-carnitine dehydrogenase</fullName>
        <ecNumber evidence="4">1.1.1.108</ecNumber>
    </submittedName>
</protein>
<evidence type="ECO:0000313" key="4">
    <source>
        <dbReference type="EMBL" id="VDS10651.1"/>
    </source>
</evidence>
<dbReference type="InterPro" id="IPR036291">
    <property type="entry name" value="NAD(P)-bd_dom_sf"/>
</dbReference>
<proteinExistence type="predicted"/>
<dbReference type="EMBL" id="UZWE01000071">
    <property type="protein sequence ID" value="VDS10651.1"/>
    <property type="molecule type" value="Genomic_DNA"/>
</dbReference>
<organism evidence="4 5">
    <name type="scientific">Paracoccus haematequi</name>
    <dbReference type="NCBI Taxonomy" id="2491866"/>
    <lineage>
        <taxon>Bacteria</taxon>
        <taxon>Pseudomonadati</taxon>
        <taxon>Pseudomonadota</taxon>
        <taxon>Alphaproteobacteria</taxon>
        <taxon>Rhodobacterales</taxon>
        <taxon>Paracoccaceae</taxon>
        <taxon>Paracoccus</taxon>
    </lineage>
</organism>
<dbReference type="GO" id="GO:0047728">
    <property type="term" value="F:carnitine 3-dehydrogenase activity"/>
    <property type="evidence" value="ECO:0007669"/>
    <property type="project" value="UniProtKB-EC"/>
</dbReference>
<keyword evidence="5" id="KW-1185">Reference proteome</keyword>
<feature type="domain" description="3-hydroxyacyl-CoA dehydrogenase C-terminal" evidence="2">
    <location>
        <begin position="181"/>
        <end position="248"/>
    </location>
</feature>
<keyword evidence="1 4" id="KW-0560">Oxidoreductase</keyword>
<dbReference type="OrthoDB" id="9803287at2"/>
<dbReference type="SUPFAM" id="SSF48179">
    <property type="entry name" value="6-phosphogluconate dehydrogenase C-terminal domain-like"/>
    <property type="match status" value="1"/>
</dbReference>
<dbReference type="AlphaFoldDB" id="A0A447IT30"/>